<dbReference type="OrthoDB" id="63962at2"/>
<dbReference type="AlphaFoldDB" id="A0A542E5U7"/>
<dbReference type="EMBL" id="VFMN01000001">
    <property type="protein sequence ID" value="TQJ10712.1"/>
    <property type="molecule type" value="Genomic_DNA"/>
</dbReference>
<dbReference type="Proteomes" id="UP000317893">
    <property type="component" value="Unassembled WGS sequence"/>
</dbReference>
<gene>
    <name evidence="1" type="ORF">FB458_3848</name>
</gene>
<evidence type="ECO:0000313" key="2">
    <source>
        <dbReference type="Proteomes" id="UP000317893"/>
    </source>
</evidence>
<dbReference type="Pfam" id="PF13618">
    <property type="entry name" value="Gluconate_2-dh3"/>
    <property type="match status" value="1"/>
</dbReference>
<dbReference type="InterPro" id="IPR027056">
    <property type="entry name" value="Gluconate_2DH_su3"/>
</dbReference>
<organism evidence="1 2">
    <name type="scientific">Lapillicoccus jejuensis</name>
    <dbReference type="NCBI Taxonomy" id="402171"/>
    <lineage>
        <taxon>Bacteria</taxon>
        <taxon>Bacillati</taxon>
        <taxon>Actinomycetota</taxon>
        <taxon>Actinomycetes</taxon>
        <taxon>Micrococcales</taxon>
        <taxon>Intrasporangiaceae</taxon>
        <taxon>Lapillicoccus</taxon>
    </lineage>
</organism>
<sequence length="241" mass="26763">MTYRSPRQRAVTPQARGRFGDFDVLSSVGQWDDVTAGVVLGRLALPGELAFFTPGEVAIAAPLLDLLLAQDGEPRIPVLALIDQRLAVGETDGWHYDDLPEDAQAWRATLSALDDDARSGPTGRPFAELPSPAQAVLVQSVHDLANTVHPDPGQPGRWHEWPAQQVWSLWTRYACTAFYSHPWAWNEIGFPGPAYPRGYLHAGVGDRERWERADRVDRDPTTFAQRVEAARREHDRLRGGG</sequence>
<comment type="caution">
    <text evidence="1">The sequence shown here is derived from an EMBL/GenBank/DDBJ whole genome shotgun (WGS) entry which is preliminary data.</text>
</comment>
<evidence type="ECO:0000313" key="1">
    <source>
        <dbReference type="EMBL" id="TQJ10712.1"/>
    </source>
</evidence>
<keyword evidence="2" id="KW-1185">Reference proteome</keyword>
<protein>
    <submittedName>
        <fullName evidence="1">Gluconate 2-dehydrogenase subunit 3-like protein</fullName>
    </submittedName>
</protein>
<proteinExistence type="predicted"/>
<reference evidence="1 2" key="1">
    <citation type="submission" date="2019-06" db="EMBL/GenBank/DDBJ databases">
        <title>Sequencing the genomes of 1000 actinobacteria strains.</title>
        <authorList>
            <person name="Klenk H.-P."/>
        </authorList>
    </citation>
    <scope>NUCLEOTIDE SEQUENCE [LARGE SCALE GENOMIC DNA]</scope>
    <source>
        <strain evidence="1 2">DSM 18607</strain>
    </source>
</reference>
<dbReference type="RefSeq" id="WP_141849897.1">
    <property type="nucleotide sequence ID" value="NZ_VFMN01000001.1"/>
</dbReference>
<name>A0A542E5U7_9MICO</name>
<accession>A0A542E5U7</accession>